<evidence type="ECO:0000313" key="1">
    <source>
        <dbReference type="EMBL" id="GAL87486.1"/>
    </source>
</evidence>
<dbReference type="Proteomes" id="UP000030185">
    <property type="component" value="Unassembled WGS sequence"/>
</dbReference>
<sequence length="474" mass="53887">MDRTAKYKGILGADDDLFYVLKIKTLGKGTKYYVEAYNKNNFAQKFSVNLELDGIDGAETDPAHFQVNSYAMNGKVYVFFGAYYGKEKEKMLLSISVDKNGVLSKEKEIMRTFVEDPETSFFHLSLSPDRKKVALINEIRLRKAPQHVSVLICDANTLEPLNNFTLPKEYGRGGIYSGNYVIDNSGNFYFSFNYLTSSDKVGLALGSIPFKSKGMKAIELNLSSQKEMHNGVLKINSFDNTISINGMFKDEVIKEKKPKQLVERKVGIFTYKIDMEKFAIISSFETYLSKEVYISLSYMNIVTPFLPGDKLYTADDILFTENASYFIASVSYTVKSNTTYNVSDEIIVTKINPEGKIEWMKTIPKSTSDKAISYNSVVFNDDVYFLFLEHPKNAKFDYKEYVGGTYEPIRKLDGANVVCYSLSKSGQLNKTFLYENKDFSFYPHSQNFFLDKNNGLLMHFVKGGSEKFGKVTIK</sequence>
<evidence type="ECO:0000313" key="2">
    <source>
        <dbReference type="Proteomes" id="UP000030185"/>
    </source>
</evidence>
<dbReference type="EMBL" id="BBLT01000013">
    <property type="protein sequence ID" value="GAL87486.1"/>
    <property type="molecule type" value="Genomic_DNA"/>
</dbReference>
<dbReference type="AlphaFoldDB" id="A0A098LKG6"/>
<comment type="caution">
    <text evidence="1">The sequence shown here is derived from an EMBL/GenBank/DDBJ whole genome shotgun (WGS) entry which is preliminary data.</text>
</comment>
<reference evidence="1 2" key="1">
    <citation type="submission" date="2014-09" db="EMBL/GenBank/DDBJ databases">
        <title>Sporocytophaga myxococcoides PG-01 genome sequencing.</title>
        <authorList>
            <person name="Liu L."/>
            <person name="Gao P.J."/>
            <person name="Chen G.J."/>
            <person name="Wang L.S."/>
        </authorList>
    </citation>
    <scope>NUCLEOTIDE SEQUENCE [LARGE SCALE GENOMIC DNA]</scope>
    <source>
        <strain evidence="1 2">PG-01</strain>
    </source>
</reference>
<keyword evidence="2" id="KW-1185">Reference proteome</keyword>
<accession>A0A098LKG6</accession>
<name>A0A098LKG6_9BACT</name>
<proteinExistence type="predicted"/>
<organism evidence="1 2">
    <name type="scientific">Sporocytophaga myxococcoides</name>
    <dbReference type="NCBI Taxonomy" id="153721"/>
    <lineage>
        <taxon>Bacteria</taxon>
        <taxon>Pseudomonadati</taxon>
        <taxon>Bacteroidota</taxon>
        <taxon>Cytophagia</taxon>
        <taxon>Cytophagales</taxon>
        <taxon>Cytophagaceae</taxon>
        <taxon>Sporocytophaga</taxon>
    </lineage>
</organism>
<gene>
    <name evidence="1" type="ORF">MYP_4716</name>
</gene>
<protein>
    <submittedName>
        <fullName evidence="1">Uncharacterized protein</fullName>
    </submittedName>
</protein>